<dbReference type="Proteomes" id="UP000053477">
    <property type="component" value="Unassembled WGS sequence"/>
</dbReference>
<dbReference type="InParanoid" id="A0A0H2REK9"/>
<gene>
    <name evidence="1" type="ORF">SCHPADRAFT_627328</name>
</gene>
<reference evidence="1 2" key="1">
    <citation type="submission" date="2015-04" db="EMBL/GenBank/DDBJ databases">
        <title>Complete genome sequence of Schizopora paradoxa KUC8140, a cosmopolitan wood degrader in East Asia.</title>
        <authorList>
            <consortium name="DOE Joint Genome Institute"/>
            <person name="Min B."/>
            <person name="Park H."/>
            <person name="Jang Y."/>
            <person name="Kim J.-J."/>
            <person name="Kim K.H."/>
            <person name="Pangilinan J."/>
            <person name="Lipzen A."/>
            <person name="Riley R."/>
            <person name="Grigoriev I.V."/>
            <person name="Spatafora J.W."/>
            <person name="Choi I.-G."/>
        </authorList>
    </citation>
    <scope>NUCLEOTIDE SEQUENCE [LARGE SCALE GENOMIC DNA]</scope>
    <source>
        <strain evidence="1 2">KUC8140</strain>
    </source>
</reference>
<name>A0A0H2REK9_9AGAM</name>
<dbReference type="STRING" id="27342.A0A0H2REK9"/>
<dbReference type="AlphaFoldDB" id="A0A0H2REK9"/>
<proteinExistence type="predicted"/>
<evidence type="ECO:0000313" key="2">
    <source>
        <dbReference type="Proteomes" id="UP000053477"/>
    </source>
</evidence>
<keyword evidence="2" id="KW-1185">Reference proteome</keyword>
<sequence>MKRRWEPIADISFATEDVVLTQSDMDPSNFGVAADGRPIIYDAASIRGLPISLADYTLLRTTPFARVVAGCLFSRDDMLACWGSPNLVSLAEVKKYLGGAFDDTLGLDANGDVPSAPASAYSSVVTHPVMATVRW</sequence>
<dbReference type="EMBL" id="KQ086113">
    <property type="protein sequence ID" value="KLO07943.1"/>
    <property type="molecule type" value="Genomic_DNA"/>
</dbReference>
<accession>A0A0H2REK9</accession>
<evidence type="ECO:0000313" key="1">
    <source>
        <dbReference type="EMBL" id="KLO07943.1"/>
    </source>
</evidence>
<protein>
    <submittedName>
        <fullName evidence="1">Uncharacterized protein</fullName>
    </submittedName>
</protein>
<organism evidence="1 2">
    <name type="scientific">Schizopora paradoxa</name>
    <dbReference type="NCBI Taxonomy" id="27342"/>
    <lineage>
        <taxon>Eukaryota</taxon>
        <taxon>Fungi</taxon>
        <taxon>Dikarya</taxon>
        <taxon>Basidiomycota</taxon>
        <taxon>Agaricomycotina</taxon>
        <taxon>Agaricomycetes</taxon>
        <taxon>Hymenochaetales</taxon>
        <taxon>Schizoporaceae</taxon>
        <taxon>Schizopora</taxon>
    </lineage>
</organism>
<dbReference type="OrthoDB" id="3250044at2759"/>